<evidence type="ECO:0000256" key="5">
    <source>
        <dbReference type="ARBA" id="ARBA00022842"/>
    </source>
</evidence>
<keyword evidence="2" id="KW-0808">Transferase</keyword>
<dbReference type="GO" id="GO:0016779">
    <property type="term" value="F:nucleotidyltransferase activity"/>
    <property type="evidence" value="ECO:0007669"/>
    <property type="project" value="UniProtKB-ARBA"/>
</dbReference>
<dbReference type="GO" id="GO:0005525">
    <property type="term" value="F:GTP binding"/>
    <property type="evidence" value="ECO:0007669"/>
    <property type="project" value="UniProtKB-KW"/>
</dbReference>
<accession>A0A381UII5</accession>
<gene>
    <name evidence="9" type="ORF">METZ01_LOCUS80638</name>
</gene>
<evidence type="ECO:0000259" key="8">
    <source>
        <dbReference type="Pfam" id="PF12804"/>
    </source>
</evidence>
<dbReference type="InterPro" id="IPR029044">
    <property type="entry name" value="Nucleotide-diphossugar_trans"/>
</dbReference>
<sequence length="237" mass="26352">VNRLVQTSYEHAPYFRFRHGIENPLRFRIYSVWTAAIIAGGQAKRLGRLDKWALNVGGQRIIDRQLAVLGGVAEHIFVVSSDPHRFRSLGLRVCADLIPDTGPLGGLYTALVRSPTEHTLVIACDLPFLAAAFLRYLATQIGRADAVMPRTEDGSQPLCAVYTQNCIGAVRAQIQRGQYRMSALEEVIRVTHVGPAEIAAFNRDGKLFLNVNTSNDHLHATELTALKPNHIKSERRY</sequence>
<dbReference type="PANTHER" id="PTHR19136">
    <property type="entry name" value="MOLYBDENUM COFACTOR GUANYLYLTRANSFERASE"/>
    <property type="match status" value="1"/>
</dbReference>
<dbReference type="InterPro" id="IPR013482">
    <property type="entry name" value="Molybde_CF_guanTrfase"/>
</dbReference>
<evidence type="ECO:0000256" key="3">
    <source>
        <dbReference type="ARBA" id="ARBA00022723"/>
    </source>
</evidence>
<evidence type="ECO:0000256" key="6">
    <source>
        <dbReference type="ARBA" id="ARBA00023134"/>
    </source>
</evidence>
<dbReference type="EMBL" id="UINC01006482">
    <property type="protein sequence ID" value="SVA27784.1"/>
    <property type="molecule type" value="Genomic_DNA"/>
</dbReference>
<dbReference type="PANTHER" id="PTHR19136:SF81">
    <property type="entry name" value="MOLYBDENUM COFACTOR GUANYLYLTRANSFERASE"/>
    <property type="match status" value="1"/>
</dbReference>
<dbReference type="Pfam" id="PF12804">
    <property type="entry name" value="NTP_transf_3"/>
    <property type="match status" value="1"/>
</dbReference>
<keyword evidence="6" id="KW-0342">GTP-binding</keyword>
<protein>
    <recommendedName>
        <fullName evidence="8">MobA-like NTP transferase domain-containing protein</fullName>
    </recommendedName>
</protein>
<dbReference type="SUPFAM" id="SSF53448">
    <property type="entry name" value="Nucleotide-diphospho-sugar transferases"/>
    <property type="match status" value="1"/>
</dbReference>
<dbReference type="GO" id="GO:0046872">
    <property type="term" value="F:metal ion binding"/>
    <property type="evidence" value="ECO:0007669"/>
    <property type="project" value="UniProtKB-KW"/>
</dbReference>
<keyword evidence="7" id="KW-0501">Molybdenum cofactor biosynthesis</keyword>
<dbReference type="GO" id="GO:0006777">
    <property type="term" value="P:Mo-molybdopterin cofactor biosynthetic process"/>
    <property type="evidence" value="ECO:0007669"/>
    <property type="project" value="UniProtKB-KW"/>
</dbReference>
<keyword evidence="5" id="KW-0460">Magnesium</keyword>
<dbReference type="InterPro" id="IPR025877">
    <property type="entry name" value="MobA-like_NTP_Trfase"/>
</dbReference>
<evidence type="ECO:0000256" key="7">
    <source>
        <dbReference type="ARBA" id="ARBA00023150"/>
    </source>
</evidence>
<evidence type="ECO:0000256" key="4">
    <source>
        <dbReference type="ARBA" id="ARBA00022741"/>
    </source>
</evidence>
<reference evidence="9" key="1">
    <citation type="submission" date="2018-05" db="EMBL/GenBank/DDBJ databases">
        <authorList>
            <person name="Lanie J.A."/>
            <person name="Ng W.-L."/>
            <person name="Kazmierczak K.M."/>
            <person name="Andrzejewski T.M."/>
            <person name="Davidsen T.M."/>
            <person name="Wayne K.J."/>
            <person name="Tettelin H."/>
            <person name="Glass J.I."/>
            <person name="Rusch D."/>
            <person name="Podicherti R."/>
            <person name="Tsui H.-C.T."/>
            <person name="Winkler M.E."/>
        </authorList>
    </citation>
    <scope>NUCLEOTIDE SEQUENCE</scope>
</reference>
<feature type="non-terminal residue" evidence="9">
    <location>
        <position position="1"/>
    </location>
</feature>
<keyword evidence="3" id="KW-0479">Metal-binding</keyword>
<evidence type="ECO:0000313" key="9">
    <source>
        <dbReference type="EMBL" id="SVA27784.1"/>
    </source>
</evidence>
<feature type="domain" description="MobA-like NTP transferase" evidence="8">
    <location>
        <begin position="35"/>
        <end position="180"/>
    </location>
</feature>
<keyword evidence="1" id="KW-0963">Cytoplasm</keyword>
<name>A0A381UII5_9ZZZZ</name>
<dbReference type="Gene3D" id="3.90.550.10">
    <property type="entry name" value="Spore Coat Polysaccharide Biosynthesis Protein SpsA, Chain A"/>
    <property type="match status" value="1"/>
</dbReference>
<dbReference type="CDD" id="cd02503">
    <property type="entry name" value="MobA"/>
    <property type="match status" value="1"/>
</dbReference>
<keyword evidence="4" id="KW-0547">Nucleotide-binding</keyword>
<proteinExistence type="inferred from homology"/>
<evidence type="ECO:0000256" key="1">
    <source>
        <dbReference type="ARBA" id="ARBA00022490"/>
    </source>
</evidence>
<dbReference type="AlphaFoldDB" id="A0A381UII5"/>
<evidence type="ECO:0000256" key="2">
    <source>
        <dbReference type="ARBA" id="ARBA00022679"/>
    </source>
</evidence>
<organism evidence="9">
    <name type="scientific">marine metagenome</name>
    <dbReference type="NCBI Taxonomy" id="408172"/>
    <lineage>
        <taxon>unclassified sequences</taxon>
        <taxon>metagenomes</taxon>
        <taxon>ecological metagenomes</taxon>
    </lineage>
</organism>
<dbReference type="HAMAP" id="MF_00316">
    <property type="entry name" value="MobA"/>
    <property type="match status" value="1"/>
</dbReference>